<protein>
    <recommendedName>
        <fullName evidence="3">FFD box profile domain-containing protein</fullName>
    </recommendedName>
</protein>
<evidence type="ECO:0000256" key="2">
    <source>
        <dbReference type="SAM" id="MobiDB-lite"/>
    </source>
</evidence>
<dbReference type="AlphaFoldDB" id="U6LW54"/>
<dbReference type="SMART" id="SM01271">
    <property type="entry name" value="LSM14"/>
    <property type="match status" value="1"/>
</dbReference>
<dbReference type="PANTHER" id="PTHR13586:SF0">
    <property type="entry name" value="TRAILER HITCH, ISOFORM H"/>
    <property type="match status" value="1"/>
</dbReference>
<dbReference type="CDD" id="cd01736">
    <property type="entry name" value="LSm14_N"/>
    <property type="match status" value="1"/>
</dbReference>
<dbReference type="SMART" id="SM01199">
    <property type="entry name" value="FDF"/>
    <property type="match status" value="1"/>
</dbReference>
<feature type="compositionally biased region" description="Low complexity" evidence="2">
    <location>
        <begin position="338"/>
        <end position="347"/>
    </location>
</feature>
<evidence type="ECO:0000313" key="4">
    <source>
        <dbReference type="EMBL" id="CDJ55986.1"/>
    </source>
</evidence>
<dbReference type="InterPro" id="IPR010920">
    <property type="entry name" value="LSM_dom_sf"/>
</dbReference>
<evidence type="ECO:0000256" key="1">
    <source>
        <dbReference type="PROSITE-ProRule" id="PRU00846"/>
    </source>
</evidence>
<reference evidence="4" key="1">
    <citation type="submission" date="2013-10" db="EMBL/GenBank/DDBJ databases">
        <title>Genomic analysis of the causative agents of coccidiosis in chickens.</title>
        <authorList>
            <person name="Reid A.J."/>
            <person name="Blake D."/>
            <person name="Billington K."/>
            <person name="Browne H."/>
            <person name="Dunn M."/>
            <person name="Hung S."/>
            <person name="Kawahara F."/>
            <person name="Miranda-Saavedra D."/>
            <person name="Mourier T."/>
            <person name="Nagra H."/>
            <person name="Otto T.D."/>
            <person name="Rawlings N."/>
            <person name="Sanchez A."/>
            <person name="Sanders M."/>
            <person name="Subramaniam C."/>
            <person name="Tay Y."/>
            <person name="Dear P."/>
            <person name="Doerig C."/>
            <person name="Gruber A."/>
            <person name="Parkinson J."/>
            <person name="Shirley M."/>
            <person name="Wan K.L."/>
            <person name="Berriman M."/>
            <person name="Tomley F."/>
            <person name="Pain A."/>
        </authorList>
    </citation>
    <scope>NUCLEOTIDE SEQUENCE [LARGE SCALE GENOMIC DNA]</scope>
    <source>
        <strain evidence="4">Weybridge</strain>
    </source>
</reference>
<dbReference type="InterPro" id="IPR025609">
    <property type="entry name" value="Lsm14-like_N"/>
</dbReference>
<dbReference type="OrthoDB" id="21539at2759"/>
<feature type="domain" description="FFD box profile" evidence="3">
    <location>
        <begin position="307"/>
        <end position="323"/>
    </location>
</feature>
<dbReference type="GO" id="GO:0000932">
    <property type="term" value="C:P-body"/>
    <property type="evidence" value="ECO:0007669"/>
    <property type="project" value="TreeGrafter"/>
</dbReference>
<dbReference type="SUPFAM" id="SSF50182">
    <property type="entry name" value="Sm-like ribonucleoproteins"/>
    <property type="match status" value="1"/>
</dbReference>
<evidence type="ECO:0000259" key="3">
    <source>
        <dbReference type="PROSITE" id="PS51513"/>
    </source>
</evidence>
<name>U6LW54_EIMMA</name>
<feature type="compositionally biased region" description="Basic and acidic residues" evidence="2">
    <location>
        <begin position="234"/>
        <end position="249"/>
    </location>
</feature>
<accession>U6LW54</accession>
<feature type="short sequence motif" description="FFD box" evidence="1">
    <location>
        <begin position="307"/>
        <end position="323"/>
    </location>
</feature>
<dbReference type="PANTHER" id="PTHR13586">
    <property type="entry name" value="SCD6 PROTEIN-RELATED"/>
    <property type="match status" value="1"/>
</dbReference>
<feature type="region of interest" description="Disordered" evidence="2">
    <location>
        <begin position="89"/>
        <end position="271"/>
    </location>
</feature>
<dbReference type="InterPro" id="IPR025761">
    <property type="entry name" value="FFD_box"/>
</dbReference>
<feature type="compositionally biased region" description="Pro residues" evidence="2">
    <location>
        <begin position="89"/>
        <end position="98"/>
    </location>
</feature>
<dbReference type="GO" id="GO:0003729">
    <property type="term" value="F:mRNA binding"/>
    <property type="evidence" value="ECO:0007669"/>
    <property type="project" value="TreeGrafter"/>
</dbReference>
<dbReference type="GO" id="GO:0033962">
    <property type="term" value="P:P-body assembly"/>
    <property type="evidence" value="ECO:0007669"/>
    <property type="project" value="TreeGrafter"/>
</dbReference>
<dbReference type="InterPro" id="IPR019050">
    <property type="entry name" value="FDF_dom"/>
</dbReference>
<dbReference type="OMA" id="WYPPPGH"/>
<proteinExistence type="predicted"/>
<dbReference type="RefSeq" id="XP_013332636.1">
    <property type="nucleotide sequence ID" value="XM_013477182.1"/>
</dbReference>
<dbReference type="PROSITE" id="PS51513">
    <property type="entry name" value="FFD"/>
    <property type="match status" value="1"/>
</dbReference>
<reference evidence="4" key="2">
    <citation type="submission" date="2013-10" db="EMBL/GenBank/DDBJ databases">
        <authorList>
            <person name="Aslett M."/>
        </authorList>
    </citation>
    <scope>NUCLEOTIDE SEQUENCE [LARGE SCALE GENOMIC DNA]</scope>
    <source>
        <strain evidence="4">Weybridge</strain>
    </source>
</reference>
<dbReference type="GO" id="GO:0034063">
    <property type="term" value="P:stress granule assembly"/>
    <property type="evidence" value="ECO:0007669"/>
    <property type="project" value="TreeGrafter"/>
</dbReference>
<dbReference type="EMBL" id="HG718755">
    <property type="protein sequence ID" value="CDJ55986.1"/>
    <property type="molecule type" value="Genomic_DNA"/>
</dbReference>
<organism evidence="4 5">
    <name type="scientific">Eimeria maxima</name>
    <name type="common">Coccidian parasite</name>
    <dbReference type="NCBI Taxonomy" id="5804"/>
    <lineage>
        <taxon>Eukaryota</taxon>
        <taxon>Sar</taxon>
        <taxon>Alveolata</taxon>
        <taxon>Apicomplexa</taxon>
        <taxon>Conoidasida</taxon>
        <taxon>Coccidia</taxon>
        <taxon>Eucoccidiorida</taxon>
        <taxon>Eimeriorina</taxon>
        <taxon>Eimeriidae</taxon>
        <taxon>Eimeria</taxon>
    </lineage>
</organism>
<dbReference type="Pfam" id="PF12701">
    <property type="entry name" value="LSM14"/>
    <property type="match status" value="1"/>
</dbReference>
<sequence>MGSQGAGEELPYTGSRISLITTSDIRYEGILDSINTVASTVSLRFVQSFGTEDRPVPIPVPPSPEIYNSVVFYGKHIKDLTVCSEPEVPAAPAPPYPQDPAIISMDMGGPSGAPQRPGAPSSLLRPGVGSPASHVTGGPSGDPSSMFGALGGAPNAPNEMADSCCAPGASFPGRGGPTPQQQTVEDLGSVGATGGPPQQHDGVRPPSNSRGRGGAKSGGGPGGGRQGGGRGRGPRPDGRDGERGGRTEGRGGGYKEALHEPVGELASKPNMQLKNEVAEEFDFDAMNSKFEKPATMGEGKEFAEPVVAYDKNLSFFDSISCEALDKRGGGAGGGGGQDQQQQQQNEGKGPEDGRGRRLGGRQNRALDIDTFGEGAANFTVRYMGGRRGGRGKGRGNFNRGGGPGGPGRRPRG</sequence>
<dbReference type="VEuPathDB" id="ToxoDB:EMWEY_00047150"/>
<feature type="compositionally biased region" description="Gly residues" evidence="2">
    <location>
        <begin position="211"/>
        <end position="231"/>
    </location>
</feature>
<dbReference type="GeneID" id="25338701"/>
<feature type="region of interest" description="Disordered" evidence="2">
    <location>
        <begin position="323"/>
        <end position="412"/>
    </location>
</feature>
<keyword evidence="5" id="KW-1185">Reference proteome</keyword>
<feature type="compositionally biased region" description="Gly residues" evidence="2">
    <location>
        <begin position="398"/>
        <end position="412"/>
    </location>
</feature>
<dbReference type="Proteomes" id="UP000030763">
    <property type="component" value="Unassembled WGS sequence"/>
</dbReference>
<gene>
    <name evidence="4" type="ORF">EMWEY_00047150</name>
</gene>
<dbReference type="Gene3D" id="2.30.30.100">
    <property type="match status" value="1"/>
</dbReference>
<evidence type="ECO:0000313" key="5">
    <source>
        <dbReference type="Proteomes" id="UP000030763"/>
    </source>
</evidence>